<organism evidence="1 2">
    <name type="scientific">Streptomyces lancefieldiae</name>
    <dbReference type="NCBI Taxonomy" id="3075520"/>
    <lineage>
        <taxon>Bacteria</taxon>
        <taxon>Bacillati</taxon>
        <taxon>Actinomycetota</taxon>
        <taxon>Actinomycetes</taxon>
        <taxon>Kitasatosporales</taxon>
        <taxon>Streptomycetaceae</taxon>
        <taxon>Streptomyces</taxon>
    </lineage>
</organism>
<comment type="caution">
    <text evidence="1">The sequence shown here is derived from an EMBL/GenBank/DDBJ whole genome shotgun (WGS) entry which is preliminary data.</text>
</comment>
<proteinExistence type="predicted"/>
<evidence type="ECO:0000313" key="2">
    <source>
        <dbReference type="Proteomes" id="UP001180724"/>
    </source>
</evidence>
<dbReference type="Proteomes" id="UP001180724">
    <property type="component" value="Unassembled WGS sequence"/>
</dbReference>
<sequence length="44" mass="4521">MTSDALVGSTFQVVGVLTRIGAERDLLLTQLRVSSASSATAARA</sequence>
<dbReference type="RefSeq" id="WP_311570685.1">
    <property type="nucleotide sequence ID" value="NZ_JAVRFH010000002.1"/>
</dbReference>
<protein>
    <submittedName>
        <fullName evidence="1">Uncharacterized protein</fullName>
    </submittedName>
</protein>
<name>A0ABU3AGR5_9ACTN</name>
<reference evidence="1" key="1">
    <citation type="submission" date="2024-05" db="EMBL/GenBank/DDBJ databases">
        <title>30 novel species of actinomycetes from the DSMZ collection.</title>
        <authorList>
            <person name="Nouioui I."/>
        </authorList>
    </citation>
    <scope>NUCLEOTIDE SEQUENCE</scope>
    <source>
        <strain evidence="1">DSM 40712</strain>
    </source>
</reference>
<keyword evidence="2" id="KW-1185">Reference proteome</keyword>
<evidence type="ECO:0000313" key="1">
    <source>
        <dbReference type="EMBL" id="MDT0609090.1"/>
    </source>
</evidence>
<accession>A0ABU3AGR5</accession>
<dbReference type="EMBL" id="JAVRFH010000002">
    <property type="protein sequence ID" value="MDT0609090.1"/>
    <property type="molecule type" value="Genomic_DNA"/>
</dbReference>
<gene>
    <name evidence="1" type="ORF">RM812_02415</name>
</gene>